<dbReference type="EMBL" id="CAMGYJ010000003">
    <property type="protein sequence ID" value="CAI0388704.1"/>
    <property type="molecule type" value="Genomic_DNA"/>
</dbReference>
<feature type="transmembrane region" description="Helical" evidence="8">
    <location>
        <begin position="426"/>
        <end position="443"/>
    </location>
</feature>
<proteinExistence type="inferred from homology"/>
<accession>A0AAV0HWA5</accession>
<evidence type="ECO:0000256" key="7">
    <source>
        <dbReference type="ARBA" id="ARBA00023180"/>
    </source>
</evidence>
<keyword evidence="3" id="KW-0433">Leucine-rich repeat</keyword>
<name>A0AAV0HWA5_9ROSI</name>
<dbReference type="SUPFAM" id="SSF52047">
    <property type="entry name" value="RNI-like"/>
    <property type="match status" value="1"/>
</dbReference>
<dbReference type="Pfam" id="PF00560">
    <property type="entry name" value="LRR_1"/>
    <property type="match status" value="6"/>
</dbReference>
<keyword evidence="8" id="KW-0812">Transmembrane</keyword>
<sequence length="459" mass="51694">AFCNLLRLRQLDFTDNNLWGELPQCLSNLTSLRSLSMVNNEISGDISESPIPHLSDGGGGGGYVGPFPEFLYHQTNLLYLRMSKVEMKGDIGFLSWFPANNTNLKVFYLLNCSLSGHFQIPIHPHKNLMDLDISNNGFISGPIPPNICTIFPNIESLSLSGNKFFGKIPPQLSNCSFFHILEARNNQLTGEIPKEIWDLPMLSILDLSKNKLSGNLPPGFVSPWMQEVYLSRNQLGGTLTTTNYTGYWLGVLDLSHNRFTGTIAEWISRLPRLSYILLNDNQFHGEVPVSFCLENSKLIDLSHNHLSESLDLSHNNLSGVIPLQLTELHSLSSFSVAYNNLSGNCPQKIAQFSTFDENSYQGNLFLNCTLPLLTPLRPTTSDDGYDDGEDGFIDMESFYASSGVSFIMVLLIIASVLYVNPYWKQAWFYYVGVTITTCYYFVVDHLHVPTRYKVWELHK</sequence>
<keyword evidence="5" id="KW-0677">Repeat</keyword>
<comment type="similarity">
    <text evidence="2">Belongs to the RLP family.</text>
</comment>
<evidence type="ECO:0000256" key="3">
    <source>
        <dbReference type="ARBA" id="ARBA00022614"/>
    </source>
</evidence>
<dbReference type="PANTHER" id="PTHR48062">
    <property type="entry name" value="RECEPTOR-LIKE PROTEIN 14"/>
    <property type="match status" value="1"/>
</dbReference>
<dbReference type="InterPro" id="IPR032675">
    <property type="entry name" value="LRR_dom_sf"/>
</dbReference>
<evidence type="ECO:0000256" key="2">
    <source>
        <dbReference type="ARBA" id="ARBA00009592"/>
    </source>
</evidence>
<dbReference type="InterPro" id="IPR051502">
    <property type="entry name" value="RLP_Defense_Trigger"/>
</dbReference>
<organism evidence="9 10">
    <name type="scientific">Linum tenue</name>
    <dbReference type="NCBI Taxonomy" id="586396"/>
    <lineage>
        <taxon>Eukaryota</taxon>
        <taxon>Viridiplantae</taxon>
        <taxon>Streptophyta</taxon>
        <taxon>Embryophyta</taxon>
        <taxon>Tracheophyta</taxon>
        <taxon>Spermatophyta</taxon>
        <taxon>Magnoliopsida</taxon>
        <taxon>eudicotyledons</taxon>
        <taxon>Gunneridae</taxon>
        <taxon>Pentapetalae</taxon>
        <taxon>rosids</taxon>
        <taxon>fabids</taxon>
        <taxon>Malpighiales</taxon>
        <taxon>Linaceae</taxon>
        <taxon>Linum</taxon>
    </lineage>
</organism>
<dbReference type="AlphaFoldDB" id="A0AAV0HWA5"/>
<dbReference type="GO" id="GO:0016020">
    <property type="term" value="C:membrane"/>
    <property type="evidence" value="ECO:0007669"/>
    <property type="project" value="UniProtKB-SubCell"/>
</dbReference>
<dbReference type="InterPro" id="IPR001611">
    <property type="entry name" value="Leu-rich_rpt"/>
</dbReference>
<comment type="subcellular location">
    <subcellularLocation>
        <location evidence="1">Membrane</location>
    </subcellularLocation>
</comment>
<evidence type="ECO:0000256" key="6">
    <source>
        <dbReference type="ARBA" id="ARBA00023136"/>
    </source>
</evidence>
<dbReference type="FunFam" id="3.80.10.10:FF:000041">
    <property type="entry name" value="LRR receptor-like serine/threonine-protein kinase ERECTA"/>
    <property type="match status" value="1"/>
</dbReference>
<evidence type="ECO:0000256" key="5">
    <source>
        <dbReference type="ARBA" id="ARBA00022737"/>
    </source>
</evidence>
<feature type="non-terminal residue" evidence="9">
    <location>
        <position position="1"/>
    </location>
</feature>
<comment type="caution">
    <text evidence="9">The sequence shown here is derived from an EMBL/GenBank/DDBJ whole genome shotgun (WGS) entry which is preliminary data.</text>
</comment>
<reference evidence="9" key="1">
    <citation type="submission" date="2022-08" db="EMBL/GenBank/DDBJ databases">
        <authorList>
            <person name="Gutierrez-Valencia J."/>
        </authorList>
    </citation>
    <scope>NUCLEOTIDE SEQUENCE</scope>
</reference>
<evidence type="ECO:0000313" key="9">
    <source>
        <dbReference type="EMBL" id="CAI0388704.1"/>
    </source>
</evidence>
<keyword evidence="6 8" id="KW-0472">Membrane</keyword>
<keyword evidence="4" id="KW-0732">Signal</keyword>
<keyword evidence="8" id="KW-1133">Transmembrane helix</keyword>
<dbReference type="PANTHER" id="PTHR48062:SF21">
    <property type="entry name" value="RECEPTOR-LIKE PROTEIN 12"/>
    <property type="match status" value="1"/>
</dbReference>
<feature type="transmembrane region" description="Helical" evidence="8">
    <location>
        <begin position="398"/>
        <end position="419"/>
    </location>
</feature>
<evidence type="ECO:0000256" key="8">
    <source>
        <dbReference type="SAM" id="Phobius"/>
    </source>
</evidence>
<dbReference type="Gene3D" id="3.80.10.10">
    <property type="entry name" value="Ribonuclease Inhibitor"/>
    <property type="match status" value="2"/>
</dbReference>
<keyword evidence="10" id="KW-1185">Reference proteome</keyword>
<protein>
    <submittedName>
        <fullName evidence="9">Uncharacterized protein</fullName>
    </submittedName>
</protein>
<evidence type="ECO:0000256" key="1">
    <source>
        <dbReference type="ARBA" id="ARBA00004370"/>
    </source>
</evidence>
<keyword evidence="7" id="KW-0325">Glycoprotein</keyword>
<evidence type="ECO:0000256" key="4">
    <source>
        <dbReference type="ARBA" id="ARBA00022729"/>
    </source>
</evidence>
<gene>
    <name evidence="9" type="ORF">LITE_LOCUS5938</name>
</gene>
<evidence type="ECO:0000313" key="10">
    <source>
        <dbReference type="Proteomes" id="UP001154282"/>
    </source>
</evidence>
<dbReference type="Proteomes" id="UP001154282">
    <property type="component" value="Unassembled WGS sequence"/>
</dbReference>